<keyword evidence="2" id="KW-1185">Reference proteome</keyword>
<organism evidence="1 2">
    <name type="scientific">Schistosoma mattheei</name>
    <dbReference type="NCBI Taxonomy" id="31246"/>
    <lineage>
        <taxon>Eukaryota</taxon>
        <taxon>Metazoa</taxon>
        <taxon>Spiralia</taxon>
        <taxon>Lophotrochozoa</taxon>
        <taxon>Platyhelminthes</taxon>
        <taxon>Trematoda</taxon>
        <taxon>Digenea</taxon>
        <taxon>Strigeidida</taxon>
        <taxon>Schistosomatoidea</taxon>
        <taxon>Schistosomatidae</taxon>
        <taxon>Schistosoma</taxon>
    </lineage>
</organism>
<evidence type="ECO:0000313" key="2">
    <source>
        <dbReference type="Proteomes" id="UP000269396"/>
    </source>
</evidence>
<proteinExistence type="predicted"/>
<reference evidence="1 2" key="1">
    <citation type="submission" date="2018-11" db="EMBL/GenBank/DDBJ databases">
        <authorList>
            <consortium name="Pathogen Informatics"/>
        </authorList>
    </citation>
    <scope>NUCLEOTIDE SEQUENCE [LARGE SCALE GENOMIC DNA]</scope>
    <source>
        <strain>Denwood</strain>
        <strain evidence="2">Zambia</strain>
    </source>
</reference>
<dbReference type="AlphaFoldDB" id="A0A183PTR9"/>
<accession>A0A183PTR9</accession>
<sequence length="352" mass="40017">MQLIGNSLTQYAAERTLPFGSNNTFSFDDQSVLRVSNSTMISRLCLINPFSLRILVSRRVYCMKDLTYTSSPRSSSLNYPPYLWITIKQESCVVHLSNTKISDLLSCIKASQCQLNRIKPMKWKYSSMMKKFSRIRNHSISFSDSNVHSNCNTFKQRSHHTSISVSQCCHWRDCCGEKSADNFSSPAIFNFKRKKLIATYSIQSFIIQFESKDRPLAECRLDGAVCSLSVYHGSPIPYRLQFKLNRISMVDAVSNLGGVYDVIVNSDEKIESTNSPDLIIRLNKQANNDSNNSSSHICNVLSVNSTLSTIGCIPLLDHICPEKVFSGKLLCLLMKWINWFISKYTIELLLVY</sequence>
<protein>
    <submittedName>
        <fullName evidence="1">Uncharacterized protein</fullName>
    </submittedName>
</protein>
<dbReference type="Proteomes" id="UP000269396">
    <property type="component" value="Unassembled WGS sequence"/>
</dbReference>
<evidence type="ECO:0000313" key="1">
    <source>
        <dbReference type="EMBL" id="VDP75085.1"/>
    </source>
</evidence>
<name>A0A183PTR9_9TREM</name>
<dbReference type="EMBL" id="UZAL01039213">
    <property type="protein sequence ID" value="VDP75085.1"/>
    <property type="molecule type" value="Genomic_DNA"/>
</dbReference>
<gene>
    <name evidence="1" type="ORF">SMTD_LOCUS17755</name>
</gene>